<keyword evidence="1" id="KW-0378">Hydrolase</keyword>
<dbReference type="GO" id="GO:0061522">
    <property type="term" value="F:1,4-dihydroxy-2-naphthoyl-CoA thioesterase activity"/>
    <property type="evidence" value="ECO:0007669"/>
    <property type="project" value="TreeGrafter"/>
</dbReference>
<organism evidence="3 4">
    <name type="scientific">Alkalicaulis satelles</name>
    <dbReference type="NCBI Taxonomy" id="2609175"/>
    <lineage>
        <taxon>Bacteria</taxon>
        <taxon>Pseudomonadati</taxon>
        <taxon>Pseudomonadota</taxon>
        <taxon>Alphaproteobacteria</taxon>
        <taxon>Maricaulales</taxon>
        <taxon>Maricaulaceae</taxon>
        <taxon>Alkalicaulis</taxon>
    </lineage>
</organism>
<proteinExistence type="predicted"/>
<protein>
    <submittedName>
        <fullName evidence="3">PaaI family thioesterase</fullName>
    </submittedName>
</protein>
<evidence type="ECO:0000256" key="1">
    <source>
        <dbReference type="ARBA" id="ARBA00022801"/>
    </source>
</evidence>
<accession>A0A5M6ZF39</accession>
<name>A0A5M6ZF39_9PROT</name>
<dbReference type="EMBL" id="VWOJ01000003">
    <property type="protein sequence ID" value="KAA5802377.1"/>
    <property type="molecule type" value="Genomic_DNA"/>
</dbReference>
<dbReference type="GO" id="GO:0005829">
    <property type="term" value="C:cytosol"/>
    <property type="evidence" value="ECO:0007669"/>
    <property type="project" value="TreeGrafter"/>
</dbReference>
<evidence type="ECO:0000313" key="4">
    <source>
        <dbReference type="Proteomes" id="UP000325122"/>
    </source>
</evidence>
<feature type="domain" description="Thioesterase" evidence="2">
    <location>
        <begin position="54"/>
        <end position="131"/>
    </location>
</feature>
<comment type="caution">
    <text evidence="3">The sequence shown here is derived from an EMBL/GenBank/DDBJ whole genome shotgun (WGS) entry which is preliminary data.</text>
</comment>
<dbReference type="InterPro" id="IPR029069">
    <property type="entry name" value="HotDog_dom_sf"/>
</dbReference>
<dbReference type="Gene3D" id="3.10.129.10">
    <property type="entry name" value="Hotdog Thioesterase"/>
    <property type="match status" value="1"/>
</dbReference>
<dbReference type="AlphaFoldDB" id="A0A5M6ZF39"/>
<dbReference type="Pfam" id="PF03061">
    <property type="entry name" value="4HBT"/>
    <property type="match status" value="1"/>
</dbReference>
<dbReference type="InterPro" id="IPR003736">
    <property type="entry name" value="PAAI_dom"/>
</dbReference>
<dbReference type="PANTHER" id="PTHR43240">
    <property type="entry name" value="1,4-DIHYDROXY-2-NAPHTHOYL-COA THIOESTERASE 1"/>
    <property type="match status" value="1"/>
</dbReference>
<dbReference type="InterPro" id="IPR006683">
    <property type="entry name" value="Thioestr_dom"/>
</dbReference>
<dbReference type="PANTHER" id="PTHR43240:SF1">
    <property type="entry name" value="BLR5584 PROTEIN"/>
    <property type="match status" value="1"/>
</dbReference>
<evidence type="ECO:0000259" key="2">
    <source>
        <dbReference type="Pfam" id="PF03061"/>
    </source>
</evidence>
<dbReference type="Proteomes" id="UP000325122">
    <property type="component" value="Unassembled WGS sequence"/>
</dbReference>
<reference evidence="3 4" key="1">
    <citation type="submission" date="2019-09" db="EMBL/GenBank/DDBJ databases">
        <authorList>
            <person name="Kevbrin V."/>
            <person name="Grouzdev D.S."/>
        </authorList>
    </citation>
    <scope>NUCLEOTIDE SEQUENCE [LARGE SCALE GENOMIC DNA]</scope>
    <source>
        <strain evidence="3 4">G-192</strain>
    </source>
</reference>
<dbReference type="RefSeq" id="WP_150023627.1">
    <property type="nucleotide sequence ID" value="NZ_VWOJ01000003.1"/>
</dbReference>
<gene>
    <name evidence="3" type="ORF">F1654_11180</name>
</gene>
<dbReference type="CDD" id="cd03443">
    <property type="entry name" value="PaaI_thioesterase"/>
    <property type="match status" value="1"/>
</dbReference>
<dbReference type="SUPFAM" id="SSF54637">
    <property type="entry name" value="Thioesterase/thiol ester dehydrase-isomerase"/>
    <property type="match status" value="1"/>
</dbReference>
<keyword evidence="4" id="KW-1185">Reference proteome</keyword>
<sequence length="142" mass="15070">MSDNPAARFIAAFSDPAHIPEVSKHLGFELIGLDPEAMTVEAWFTARPVFLNPNGSVQGGIVTGFLDEAMSAAAFMATDLKSAVPTLEMKTSFLRPMMTGRARAIGQVSRLGSSVAFLEGRLWNEDGVLCATATATAALRPL</sequence>
<evidence type="ECO:0000313" key="3">
    <source>
        <dbReference type="EMBL" id="KAA5802377.1"/>
    </source>
</evidence>
<dbReference type="NCBIfam" id="TIGR00369">
    <property type="entry name" value="unchar_dom_1"/>
    <property type="match status" value="1"/>
</dbReference>